<dbReference type="EMBL" id="JAZGSY010000160">
    <property type="protein sequence ID" value="KAL1839388.1"/>
    <property type="molecule type" value="Genomic_DNA"/>
</dbReference>
<dbReference type="PANTHER" id="PTHR42912:SF83">
    <property type="entry name" value="METHYLTRANSFERASE TYPE 11 DOMAIN-CONTAINING PROTEIN"/>
    <property type="match status" value="1"/>
</dbReference>
<feature type="region of interest" description="Disordered" evidence="1">
    <location>
        <begin position="230"/>
        <end position="255"/>
    </location>
</feature>
<dbReference type="InterPro" id="IPR050508">
    <property type="entry name" value="Methyltransf_Superfamily"/>
</dbReference>
<feature type="region of interest" description="Disordered" evidence="1">
    <location>
        <begin position="134"/>
        <end position="166"/>
    </location>
</feature>
<dbReference type="Proteomes" id="UP001583172">
    <property type="component" value="Unassembled WGS sequence"/>
</dbReference>
<dbReference type="PANTHER" id="PTHR42912">
    <property type="entry name" value="METHYLTRANSFERASE"/>
    <property type="match status" value="1"/>
</dbReference>
<proteinExistence type="predicted"/>
<organism evidence="2 3">
    <name type="scientific">Humicola insolens</name>
    <name type="common">Soft-rot fungus</name>
    <dbReference type="NCBI Taxonomy" id="85995"/>
    <lineage>
        <taxon>Eukaryota</taxon>
        <taxon>Fungi</taxon>
        <taxon>Dikarya</taxon>
        <taxon>Ascomycota</taxon>
        <taxon>Pezizomycotina</taxon>
        <taxon>Sordariomycetes</taxon>
        <taxon>Sordariomycetidae</taxon>
        <taxon>Sordariales</taxon>
        <taxon>Chaetomiaceae</taxon>
        <taxon>Mycothermus</taxon>
    </lineage>
</organism>
<feature type="compositionally biased region" description="Pro residues" evidence="1">
    <location>
        <begin position="42"/>
        <end position="53"/>
    </location>
</feature>
<keyword evidence="3" id="KW-1185">Reference proteome</keyword>
<dbReference type="Pfam" id="PF13489">
    <property type="entry name" value="Methyltransf_23"/>
    <property type="match status" value="1"/>
</dbReference>
<accession>A0ABR3VDR9</accession>
<feature type="region of interest" description="Disordered" evidence="1">
    <location>
        <begin position="1"/>
        <end position="82"/>
    </location>
</feature>
<name>A0ABR3VDR9_HUMIN</name>
<evidence type="ECO:0000313" key="2">
    <source>
        <dbReference type="EMBL" id="KAL1839388.1"/>
    </source>
</evidence>
<gene>
    <name evidence="2" type="ORF">VTJ49DRAFT_1590</name>
</gene>
<comment type="caution">
    <text evidence="2">The sequence shown here is derived from an EMBL/GenBank/DDBJ whole genome shotgun (WGS) entry which is preliminary data.</text>
</comment>
<reference evidence="2 3" key="1">
    <citation type="journal article" date="2024" name="Commun. Biol.">
        <title>Comparative genomic analysis of thermophilic fungi reveals convergent evolutionary adaptations and gene losses.</title>
        <authorList>
            <person name="Steindorff A.S."/>
            <person name="Aguilar-Pontes M.V."/>
            <person name="Robinson A.J."/>
            <person name="Andreopoulos B."/>
            <person name="LaButti K."/>
            <person name="Kuo A."/>
            <person name="Mondo S."/>
            <person name="Riley R."/>
            <person name="Otillar R."/>
            <person name="Haridas S."/>
            <person name="Lipzen A."/>
            <person name="Grimwood J."/>
            <person name="Schmutz J."/>
            <person name="Clum A."/>
            <person name="Reid I.D."/>
            <person name="Moisan M.C."/>
            <person name="Butler G."/>
            <person name="Nguyen T.T.M."/>
            <person name="Dewar K."/>
            <person name="Conant G."/>
            <person name="Drula E."/>
            <person name="Henrissat B."/>
            <person name="Hansel C."/>
            <person name="Singer S."/>
            <person name="Hutchinson M.I."/>
            <person name="de Vries R.P."/>
            <person name="Natvig D.O."/>
            <person name="Powell A.J."/>
            <person name="Tsang A."/>
            <person name="Grigoriev I.V."/>
        </authorList>
    </citation>
    <scope>NUCLEOTIDE SEQUENCE [LARGE SCALE GENOMIC DNA]</scope>
    <source>
        <strain evidence="2 3">CBS 620.91</strain>
    </source>
</reference>
<protein>
    <recommendedName>
        <fullName evidence="4">S-adenosyl-L-methionine-dependent methyltransferase</fullName>
    </recommendedName>
</protein>
<feature type="compositionally biased region" description="Low complexity" evidence="1">
    <location>
        <begin position="1"/>
        <end position="19"/>
    </location>
</feature>
<dbReference type="SUPFAM" id="SSF53335">
    <property type="entry name" value="S-adenosyl-L-methionine-dependent methyltransferases"/>
    <property type="match status" value="1"/>
</dbReference>
<evidence type="ECO:0000313" key="3">
    <source>
        <dbReference type="Proteomes" id="UP001583172"/>
    </source>
</evidence>
<sequence length="448" mass="49216">MASRMLLSSSRRSLNPSLRVNLIPNHNTRFFSSQPPTSRAARPPPKPPLPPRSRIPHPYSSPASNSNSNSKPNVSDNSTPRTLPELLGERKLAFFGAAFTALVIGAYVSNLVISSSKETPCSCSSKIPVDPFTLTTSSSTSSSQDANNEEQQPTPPTGLPPSVTTTFSPAHAEAEARAFDRSLRWDERLMGITDMRRDLARLVKGHVLEVAVGTGRNLEYLDWSGVVAEAKGEKEESQASSKKGGEPKTVTSYTGVDVSGPMLGVARDRVRESVPGLAKVMRKRRAEPMPRLGELPEGKEQETVVDVFDGRVRLVLGDALKGLPPPSSPSPTHNQQEEKYDTILQTFGLCSVPDPLPLLSHMASSVKPETGRILLLEHGRSATWTWINQRLDKDAADHFSKFGCWWNRDIEGIVREAARRVPGLEVVRVERPGWFQFGTTVFVELRVR</sequence>
<dbReference type="Gene3D" id="3.40.50.150">
    <property type="entry name" value="Vaccinia Virus protein VP39"/>
    <property type="match status" value="1"/>
</dbReference>
<evidence type="ECO:0008006" key="4">
    <source>
        <dbReference type="Google" id="ProtNLM"/>
    </source>
</evidence>
<feature type="compositionally biased region" description="Low complexity" evidence="1">
    <location>
        <begin position="32"/>
        <end position="41"/>
    </location>
</feature>
<dbReference type="InterPro" id="IPR029063">
    <property type="entry name" value="SAM-dependent_MTases_sf"/>
</dbReference>
<feature type="compositionally biased region" description="Low complexity" evidence="1">
    <location>
        <begin position="56"/>
        <end position="78"/>
    </location>
</feature>
<evidence type="ECO:0000256" key="1">
    <source>
        <dbReference type="SAM" id="MobiDB-lite"/>
    </source>
</evidence>